<evidence type="ECO:0000259" key="5">
    <source>
        <dbReference type="SMART" id="SM00479"/>
    </source>
</evidence>
<dbReference type="PANTHER" id="PTHR11046:SF0">
    <property type="entry name" value="OLIGORIBONUCLEASE, MITOCHONDRIAL"/>
    <property type="match status" value="1"/>
</dbReference>
<keyword evidence="3" id="KW-0378">Hydrolase</keyword>
<feature type="domain" description="Exonuclease" evidence="5">
    <location>
        <begin position="1"/>
        <end position="166"/>
    </location>
</feature>
<dbReference type="InterPro" id="IPR036397">
    <property type="entry name" value="RNaseH_sf"/>
</dbReference>
<proteinExistence type="inferred from homology"/>
<dbReference type="AlphaFoldDB" id="A0A7R9B7G6"/>
<dbReference type="GO" id="GO:0005739">
    <property type="term" value="C:mitochondrion"/>
    <property type="evidence" value="ECO:0007669"/>
    <property type="project" value="TreeGrafter"/>
</dbReference>
<dbReference type="GO" id="GO:0003676">
    <property type="term" value="F:nucleic acid binding"/>
    <property type="evidence" value="ECO:0007669"/>
    <property type="project" value="InterPro"/>
</dbReference>
<gene>
    <name evidence="6" type="ORF">TSIB3V08_LOCUS11563</name>
</gene>
<dbReference type="SMART" id="SM00479">
    <property type="entry name" value="EXOIII"/>
    <property type="match status" value="1"/>
</dbReference>
<evidence type="ECO:0000313" key="6">
    <source>
        <dbReference type="EMBL" id="CAD7267558.1"/>
    </source>
</evidence>
<dbReference type="InterPro" id="IPR012337">
    <property type="entry name" value="RNaseH-like_sf"/>
</dbReference>
<dbReference type="Pfam" id="PF00929">
    <property type="entry name" value="RNase_T"/>
    <property type="match status" value="1"/>
</dbReference>
<dbReference type="Gene3D" id="3.30.420.10">
    <property type="entry name" value="Ribonuclease H-like superfamily/Ribonuclease H"/>
    <property type="match status" value="1"/>
</dbReference>
<dbReference type="InterPro" id="IPR022894">
    <property type="entry name" value="Oligoribonuclease"/>
</dbReference>
<dbReference type="SUPFAM" id="SSF53098">
    <property type="entry name" value="Ribonuclease H-like"/>
    <property type="match status" value="1"/>
</dbReference>
<accession>A0A7R9B7G6</accession>
<comment type="similarity">
    <text evidence="1">Belongs to the oligoribonuclease family.</text>
</comment>
<sequence length="315" mass="35557">MTGLDVLTCHILEVACLITDAHLNVLAQGPDLIINQPDHILDNMDTWCVQHHGQSGLTDACRKSKISLQDAEHSLMAFIKTYIPKGKCCIAGNSVYTDRLFLQRYMPLVDSHLHYRNVDVSTIKELCRRMSPYANNHCDTTDMFVSFQSSIPSVLLLDYRVQRQRNPPNFATVNSTPSNPTAVLGFTLFLVITSHYAKLNLTPFLYFLFLLPSYHHGLHSPLLPSSHGLHSPLLPSSHGLLFSPRTIKSWLTFSPCTIKSWLTFSPRTIMAYILPSYDETLFFHVLLNKSLGLKGEMEKHLVIARWGCGASETWT</sequence>
<dbReference type="InterPro" id="IPR013520">
    <property type="entry name" value="Ribonucl_H"/>
</dbReference>
<dbReference type="PANTHER" id="PTHR11046">
    <property type="entry name" value="OLIGORIBONUCLEASE, MITOCHONDRIAL"/>
    <property type="match status" value="1"/>
</dbReference>
<keyword evidence="4" id="KW-0269">Exonuclease</keyword>
<evidence type="ECO:0000256" key="2">
    <source>
        <dbReference type="ARBA" id="ARBA00022722"/>
    </source>
</evidence>
<evidence type="ECO:0000256" key="1">
    <source>
        <dbReference type="ARBA" id="ARBA00009921"/>
    </source>
</evidence>
<evidence type="ECO:0000256" key="3">
    <source>
        <dbReference type="ARBA" id="ARBA00022801"/>
    </source>
</evidence>
<reference evidence="6" key="1">
    <citation type="submission" date="2020-11" db="EMBL/GenBank/DDBJ databases">
        <authorList>
            <person name="Tran Van P."/>
        </authorList>
    </citation>
    <scope>NUCLEOTIDE SEQUENCE</scope>
</reference>
<organism evidence="6">
    <name type="scientific">Timema shepardi</name>
    <name type="common">Walking stick</name>
    <dbReference type="NCBI Taxonomy" id="629360"/>
    <lineage>
        <taxon>Eukaryota</taxon>
        <taxon>Metazoa</taxon>
        <taxon>Ecdysozoa</taxon>
        <taxon>Arthropoda</taxon>
        <taxon>Hexapoda</taxon>
        <taxon>Insecta</taxon>
        <taxon>Pterygota</taxon>
        <taxon>Neoptera</taxon>
        <taxon>Polyneoptera</taxon>
        <taxon>Phasmatodea</taxon>
        <taxon>Timematodea</taxon>
        <taxon>Timematoidea</taxon>
        <taxon>Timematidae</taxon>
        <taxon>Timema</taxon>
    </lineage>
</organism>
<dbReference type="NCBIfam" id="NF003765">
    <property type="entry name" value="PRK05359.1"/>
    <property type="match status" value="1"/>
</dbReference>
<evidence type="ECO:0000256" key="4">
    <source>
        <dbReference type="ARBA" id="ARBA00022839"/>
    </source>
</evidence>
<dbReference type="CDD" id="cd06135">
    <property type="entry name" value="Orn"/>
    <property type="match status" value="1"/>
</dbReference>
<keyword evidence="2" id="KW-0540">Nuclease</keyword>
<dbReference type="GO" id="GO:0000175">
    <property type="term" value="F:3'-5'-RNA exonuclease activity"/>
    <property type="evidence" value="ECO:0007669"/>
    <property type="project" value="InterPro"/>
</dbReference>
<dbReference type="EMBL" id="OC009582">
    <property type="protein sequence ID" value="CAD7267558.1"/>
    <property type="molecule type" value="Genomic_DNA"/>
</dbReference>
<name>A0A7R9B7G6_TIMSH</name>
<protein>
    <recommendedName>
        <fullName evidence="5">Exonuclease domain-containing protein</fullName>
    </recommendedName>
</protein>